<dbReference type="OrthoDB" id="9787207at2"/>
<dbReference type="PANTHER" id="PTHR30528:SF0">
    <property type="entry name" value="CYTOPLASMIC PROTEIN"/>
    <property type="match status" value="1"/>
</dbReference>
<accession>A0A2T3NJ00</accession>
<dbReference type="RefSeq" id="WP_107296116.1">
    <property type="nucleotide sequence ID" value="NZ_PYMB01000001.1"/>
</dbReference>
<dbReference type="PANTHER" id="PTHR30528">
    <property type="entry name" value="CYTOPLASMIC PROTEIN"/>
    <property type="match status" value="1"/>
</dbReference>
<proteinExistence type="predicted"/>
<organism evidence="1 2">
    <name type="scientific">Photobacterium rosenbergii</name>
    <dbReference type="NCBI Taxonomy" id="294936"/>
    <lineage>
        <taxon>Bacteria</taxon>
        <taxon>Pseudomonadati</taxon>
        <taxon>Pseudomonadota</taxon>
        <taxon>Gammaproteobacteria</taxon>
        <taxon>Vibrionales</taxon>
        <taxon>Vibrionaceae</taxon>
        <taxon>Photobacterium</taxon>
    </lineage>
</organism>
<evidence type="ECO:0000313" key="2">
    <source>
        <dbReference type="Proteomes" id="UP000241346"/>
    </source>
</evidence>
<dbReference type="Pfam" id="PF06224">
    <property type="entry name" value="AlkZ-like"/>
    <property type="match status" value="1"/>
</dbReference>
<comment type="caution">
    <text evidence="1">The sequence shown here is derived from an EMBL/GenBank/DDBJ whole genome shotgun (WGS) entry which is preliminary data.</text>
</comment>
<dbReference type="EMBL" id="PYMB01000001">
    <property type="protein sequence ID" value="PSW15495.1"/>
    <property type="molecule type" value="Genomic_DNA"/>
</dbReference>
<evidence type="ECO:0008006" key="3">
    <source>
        <dbReference type="Google" id="ProtNLM"/>
    </source>
</evidence>
<dbReference type="AlphaFoldDB" id="A0A2T3NJ00"/>
<dbReference type="InterPro" id="IPR009351">
    <property type="entry name" value="AlkZ-like"/>
</dbReference>
<evidence type="ECO:0000313" key="1">
    <source>
        <dbReference type="EMBL" id="PSW15495.1"/>
    </source>
</evidence>
<dbReference type="Proteomes" id="UP000241346">
    <property type="component" value="Unassembled WGS sequence"/>
</dbReference>
<name>A0A2T3NJ00_9GAMM</name>
<sequence>MNSLSIPEARKLVLLSQGLPAKPQKGSAYAKTLSAFNRIGYVQIDTISVVQRAHHHTLWSRNPDYQLGHLEQLVSEKQAFEYWSHAASYLVMEDYRFSLPRKLAIRSGEQNHWFKKDRKLMASVLKRIELDGPLMAKDFESKLAKRTGWESKPTKQALEMLYMQGDLMITERRQFHKVYDLTERVLPAHIDTRVPTEQEHARYLVVSFLKAHAIGTLQEITYLLKGVKAQVAIALLDLQESGEIEKVKVSNLEYYVLQESLALLDQRLSRKTAKILSPFDNLLIQRGRASSIFNFDYQLECYVPAAKRKFGYFCLPILWGGRLVARADCKVDKKNSRLDVIHLFLENSLKAKEAFIEALDQELQAFAAFNQCGGYAIAKTSTTPY</sequence>
<protein>
    <recommendedName>
        <fullName evidence="3">Winged helix-turn-helix domain-containing protein</fullName>
    </recommendedName>
</protein>
<gene>
    <name evidence="1" type="ORF">C9J01_00285</name>
</gene>
<reference evidence="1 2" key="1">
    <citation type="submission" date="2018-03" db="EMBL/GenBank/DDBJ databases">
        <title>Whole genome sequencing of Histamine producing bacteria.</title>
        <authorList>
            <person name="Butler K."/>
        </authorList>
    </citation>
    <scope>NUCLEOTIDE SEQUENCE [LARGE SCALE GENOMIC DNA]</scope>
    <source>
        <strain evidence="1 2">DSM 19138</strain>
    </source>
</reference>